<keyword evidence="2" id="KW-1185">Reference proteome</keyword>
<proteinExistence type="predicted"/>
<dbReference type="Proteomes" id="UP001163321">
    <property type="component" value="Chromosome 7"/>
</dbReference>
<evidence type="ECO:0000313" key="1">
    <source>
        <dbReference type="EMBL" id="KAI9908884.1"/>
    </source>
</evidence>
<dbReference type="EMBL" id="CM047586">
    <property type="protein sequence ID" value="KAI9908884.1"/>
    <property type="molecule type" value="Genomic_DNA"/>
</dbReference>
<accession>A0ACC0VSI8</accession>
<sequence>MMEGQHPENVVVLVEFDKWSSRIIQSRAFGREQSTDDDDPNVLLEAKEELRAFFAAIHSDLRALRSMWRAAELQAHVGDDADKFDHEQEPSLVSTFKSSWIDAVRENPIGSDSGYVQPKTGQDHSQCLATSDLGCGL</sequence>
<gene>
    <name evidence="1" type="ORF">PsorP6_014553</name>
</gene>
<evidence type="ECO:0000313" key="2">
    <source>
        <dbReference type="Proteomes" id="UP001163321"/>
    </source>
</evidence>
<name>A0ACC0VSI8_9STRA</name>
<comment type="caution">
    <text evidence="1">The sequence shown here is derived from an EMBL/GenBank/DDBJ whole genome shotgun (WGS) entry which is preliminary data.</text>
</comment>
<organism evidence="1 2">
    <name type="scientific">Peronosclerospora sorghi</name>
    <dbReference type="NCBI Taxonomy" id="230839"/>
    <lineage>
        <taxon>Eukaryota</taxon>
        <taxon>Sar</taxon>
        <taxon>Stramenopiles</taxon>
        <taxon>Oomycota</taxon>
        <taxon>Peronosporomycetes</taxon>
        <taxon>Peronosporales</taxon>
        <taxon>Peronosporaceae</taxon>
        <taxon>Peronosclerospora</taxon>
    </lineage>
</organism>
<reference evidence="1 2" key="1">
    <citation type="journal article" date="2022" name="bioRxiv">
        <title>The genome of the oomycete Peronosclerospora sorghi, a cosmopolitan pathogen of maize and sorghum, is inflated with dispersed pseudogenes.</title>
        <authorList>
            <person name="Fletcher K."/>
            <person name="Martin F."/>
            <person name="Isakeit T."/>
            <person name="Cavanaugh K."/>
            <person name="Magill C."/>
            <person name="Michelmore R."/>
        </authorList>
    </citation>
    <scope>NUCLEOTIDE SEQUENCE [LARGE SCALE GENOMIC DNA]</scope>
    <source>
        <strain evidence="1">P6</strain>
    </source>
</reference>
<protein>
    <submittedName>
        <fullName evidence="1">Uncharacterized protein</fullName>
    </submittedName>
</protein>